<protein>
    <recommendedName>
        <fullName evidence="11">Ig-like domain-containing protein</fullName>
    </recommendedName>
</protein>
<dbReference type="Gene3D" id="2.60.40.10">
    <property type="entry name" value="Immunoglobulins"/>
    <property type="match status" value="1"/>
</dbReference>
<evidence type="ECO:0000256" key="6">
    <source>
        <dbReference type="ARBA" id="ARBA00023136"/>
    </source>
</evidence>
<keyword evidence="4" id="KW-0732">Signal</keyword>
<evidence type="ECO:0000313" key="15">
    <source>
        <dbReference type="EMBL" id="RLV73077.1"/>
    </source>
</evidence>
<dbReference type="InterPro" id="IPR007110">
    <property type="entry name" value="Ig-like_dom"/>
</dbReference>
<evidence type="ECO:0000256" key="4">
    <source>
        <dbReference type="ARBA" id="ARBA00022729"/>
    </source>
</evidence>
<accession>A0A3L8R0E9</accession>
<dbReference type="GO" id="GO:0005813">
    <property type="term" value="C:centrosome"/>
    <property type="evidence" value="ECO:0007669"/>
    <property type="project" value="TreeGrafter"/>
</dbReference>
<dbReference type="EMBL" id="QUSF01000931">
    <property type="protein sequence ID" value="RLV73074.1"/>
    <property type="molecule type" value="Genomic_DNA"/>
</dbReference>
<evidence type="ECO:0000256" key="3">
    <source>
        <dbReference type="ARBA" id="ARBA00022692"/>
    </source>
</evidence>
<name>A0A3L8R0E9_CHLGU</name>
<evidence type="ECO:0000256" key="10">
    <source>
        <dbReference type="ARBA" id="ARBA00046288"/>
    </source>
</evidence>
<evidence type="ECO:0000256" key="5">
    <source>
        <dbReference type="ARBA" id="ARBA00022989"/>
    </source>
</evidence>
<evidence type="ECO:0000313" key="16">
    <source>
        <dbReference type="Proteomes" id="UP000276834"/>
    </source>
</evidence>
<dbReference type="GO" id="GO:0030496">
    <property type="term" value="C:midbody"/>
    <property type="evidence" value="ECO:0007669"/>
    <property type="project" value="TreeGrafter"/>
</dbReference>
<evidence type="ECO:0000256" key="9">
    <source>
        <dbReference type="ARBA" id="ARBA00023319"/>
    </source>
</evidence>
<evidence type="ECO:0000256" key="1">
    <source>
        <dbReference type="ARBA" id="ARBA00004496"/>
    </source>
</evidence>
<reference evidence="13 16" key="1">
    <citation type="journal article" date="2018" name="Proc. R. Soc. B">
        <title>A non-coding region near Follistatin controls head colour polymorphism in the Gouldian finch.</title>
        <authorList>
            <person name="Toomey M.B."/>
            <person name="Marques C.I."/>
            <person name="Andrade P."/>
            <person name="Araujo P.M."/>
            <person name="Sabatino S."/>
            <person name="Gazda M.A."/>
            <person name="Afonso S."/>
            <person name="Lopes R.J."/>
            <person name="Corbo J.C."/>
            <person name="Carneiro M."/>
        </authorList>
    </citation>
    <scope>NUCLEOTIDE SEQUENCE [LARGE SCALE GENOMIC DNA]</scope>
    <source>
        <strain evidence="13">Red01</strain>
        <tissue evidence="13">Muscle</tissue>
    </source>
</reference>
<feature type="domain" description="Ig-like" evidence="11">
    <location>
        <begin position="2"/>
        <end position="92"/>
    </location>
</feature>
<dbReference type="GO" id="GO:0007098">
    <property type="term" value="P:centrosome cycle"/>
    <property type="evidence" value="ECO:0007669"/>
    <property type="project" value="TreeGrafter"/>
</dbReference>
<dbReference type="InterPro" id="IPR013783">
    <property type="entry name" value="Ig-like_fold"/>
</dbReference>
<keyword evidence="8" id="KW-0325">Glycoprotein</keyword>
<reference evidence="13" key="2">
    <citation type="submission" date="2018-08" db="EMBL/GenBank/DDBJ databases">
        <authorList>
            <person name="Sabatino S.J."/>
        </authorList>
    </citation>
    <scope>NUCLEOTIDE SEQUENCE</scope>
    <source>
        <strain evidence="13">Red01</strain>
        <tissue evidence="13">Muscle</tissue>
    </source>
</reference>
<dbReference type="SUPFAM" id="SSF48726">
    <property type="entry name" value="Immunoglobulin"/>
    <property type="match status" value="1"/>
</dbReference>
<dbReference type="PANTHER" id="PTHR44888">
    <property type="entry name" value="HEPACAM FAMILY MEMBER 2-RELATED"/>
    <property type="match status" value="1"/>
</dbReference>
<evidence type="ECO:0000313" key="13">
    <source>
        <dbReference type="EMBL" id="RLV73075.1"/>
    </source>
</evidence>
<dbReference type="GO" id="GO:0005819">
    <property type="term" value="C:spindle"/>
    <property type="evidence" value="ECO:0007669"/>
    <property type="project" value="TreeGrafter"/>
</dbReference>
<dbReference type="EMBL" id="QUSF01000929">
    <property type="protein sequence ID" value="RLV73076.1"/>
    <property type="molecule type" value="Genomic_DNA"/>
</dbReference>
<keyword evidence="9" id="KW-0393">Immunoglobulin domain</keyword>
<evidence type="ECO:0000256" key="8">
    <source>
        <dbReference type="ARBA" id="ARBA00023180"/>
    </source>
</evidence>
<dbReference type="FunFam" id="2.60.40.10:FF:000506">
    <property type="entry name" value="HEPACAM family member 2 isoform X2"/>
    <property type="match status" value="1"/>
</dbReference>
<dbReference type="InterPro" id="IPR052280">
    <property type="entry name" value="HEPACAM_domain"/>
</dbReference>
<sequence>GPYGLRVKSDKGLNIGAVFTVDVGEVVLFDCSADSNPPNTYSWIQRDDNTTQVIKYGPHLEVVSDKVAQKTAEYMCCAFNNVTGKRDETHFTVVVMSVGHESALDDFGIYEFITFPDLTSGSRMSVSSQSVPGPDFVTGQDMLNTVYEVIQHIPEQPEQDHQ</sequence>
<feature type="non-terminal residue" evidence="13">
    <location>
        <position position="162"/>
    </location>
</feature>
<dbReference type="OrthoDB" id="9872799at2759"/>
<dbReference type="GO" id="GO:0005794">
    <property type="term" value="C:Golgi apparatus"/>
    <property type="evidence" value="ECO:0007669"/>
    <property type="project" value="TreeGrafter"/>
</dbReference>
<keyword evidence="16" id="KW-1185">Reference proteome</keyword>
<keyword evidence="2" id="KW-0963">Cytoplasm</keyword>
<keyword evidence="5" id="KW-1133">Transmembrane helix</keyword>
<evidence type="ECO:0000313" key="12">
    <source>
        <dbReference type="EMBL" id="RLV73074.1"/>
    </source>
</evidence>
<dbReference type="PROSITE" id="PS50835">
    <property type="entry name" value="IG_LIKE"/>
    <property type="match status" value="1"/>
</dbReference>
<dbReference type="Proteomes" id="UP000276834">
    <property type="component" value="Unassembled WGS sequence"/>
</dbReference>
<dbReference type="AlphaFoldDB" id="A0A3L8R0E9"/>
<feature type="non-terminal residue" evidence="13">
    <location>
        <position position="1"/>
    </location>
</feature>
<gene>
    <name evidence="15" type="ORF">DV515_00017279</name>
    <name evidence="14" type="ORF">DV515_00017280</name>
    <name evidence="12" type="ORF">DV515_00017281</name>
    <name evidence="13" type="ORF">DV515_00017282</name>
</gene>
<proteinExistence type="predicted"/>
<keyword evidence="7" id="KW-1015">Disulfide bond</keyword>
<dbReference type="EMBL" id="QUSF01000928">
    <property type="protein sequence ID" value="RLV73077.1"/>
    <property type="molecule type" value="Genomic_DNA"/>
</dbReference>
<dbReference type="PANTHER" id="PTHR44888:SF1">
    <property type="entry name" value="HEPACAM FAMILY MEMBER 2"/>
    <property type="match status" value="1"/>
</dbReference>
<evidence type="ECO:0000256" key="2">
    <source>
        <dbReference type="ARBA" id="ARBA00022490"/>
    </source>
</evidence>
<keyword evidence="6" id="KW-0472">Membrane</keyword>
<dbReference type="InterPro" id="IPR036179">
    <property type="entry name" value="Ig-like_dom_sf"/>
</dbReference>
<evidence type="ECO:0000256" key="7">
    <source>
        <dbReference type="ARBA" id="ARBA00023157"/>
    </source>
</evidence>
<comment type="caution">
    <text evidence="13">The sequence shown here is derived from an EMBL/GenBank/DDBJ whole genome shotgun (WGS) entry which is preliminary data.</text>
</comment>
<organism evidence="13 16">
    <name type="scientific">Chloebia gouldiae</name>
    <name type="common">Gouldian finch</name>
    <name type="synonym">Erythrura gouldiae</name>
    <dbReference type="NCBI Taxonomy" id="44316"/>
    <lineage>
        <taxon>Eukaryota</taxon>
        <taxon>Metazoa</taxon>
        <taxon>Chordata</taxon>
        <taxon>Craniata</taxon>
        <taxon>Vertebrata</taxon>
        <taxon>Euteleostomi</taxon>
        <taxon>Archelosauria</taxon>
        <taxon>Archosauria</taxon>
        <taxon>Dinosauria</taxon>
        <taxon>Saurischia</taxon>
        <taxon>Theropoda</taxon>
        <taxon>Coelurosauria</taxon>
        <taxon>Aves</taxon>
        <taxon>Neognathae</taxon>
        <taxon>Neoaves</taxon>
        <taxon>Telluraves</taxon>
        <taxon>Australaves</taxon>
        <taxon>Passeriformes</taxon>
        <taxon>Passeroidea</taxon>
        <taxon>Passeridae</taxon>
        <taxon>Chloebia</taxon>
    </lineage>
</organism>
<evidence type="ECO:0000313" key="14">
    <source>
        <dbReference type="EMBL" id="RLV73076.1"/>
    </source>
</evidence>
<keyword evidence="3" id="KW-0812">Transmembrane</keyword>
<comment type="subcellular location">
    <subcellularLocation>
        <location evidence="1">Cytoplasm</location>
    </subcellularLocation>
    <subcellularLocation>
        <location evidence="10">Endomembrane system</location>
        <topology evidence="10">Single-pass type I membrane protein</topology>
    </subcellularLocation>
</comment>
<dbReference type="EMBL" id="QUSF01000930">
    <property type="protein sequence ID" value="RLV73075.1"/>
    <property type="molecule type" value="Genomic_DNA"/>
</dbReference>
<evidence type="ECO:0000259" key="11">
    <source>
        <dbReference type="PROSITE" id="PS50835"/>
    </source>
</evidence>